<dbReference type="GO" id="GO:0015648">
    <property type="term" value="F:lipid-linked peptidoglycan transporter activity"/>
    <property type="evidence" value="ECO:0007669"/>
    <property type="project" value="TreeGrafter"/>
</dbReference>
<sequence>MASLGRASAIIAGGTLVSRLTGLVRSILLVAVIGSYMSRPADAFAIAATLPTNVYELLAAGVITGIIVPQIVKAAAHSDGGSRFVSKLLTLGTVVLVGATAVVMALAPVLIWMYAATYPPEQHALAVAFAYWLLPQLLFYGLYALLGEALNARRVFGPYSWAPTVNNLVSIAGFTIFLVVFGGPHTQISDWTPTMIALLGGTATLGIALQTVVLLFFWKRTKLRIRPDFGWRGIGLRHIGTLAWWTFLAVVVGQLAYIVQTQVVSAASGKASTAVMGYAWLIFMLPHSIVAMSISTTYFTRLAEEVSEGRLDAVGPNLDESIRAISVFGFGFTAAIAAASVPLSRVFSNTTDGAVATAWVVCAYLVALVPFGVLMVIRRAFFAFQDTRTPFFFGVTQAVLTALGALLALAAVALDLLPLAFLAVGVALTQSLATFVQLPFAVRLLRRHTDTGALRSTWRALGRFAVAAVPAFAAGWATFLLLGGTDGWAASDKLLGAIGAALVGGVTLLVYVAALAVLRAPELAIATRTVRRLLGR</sequence>
<evidence type="ECO:0000313" key="10">
    <source>
        <dbReference type="Proteomes" id="UP000319804"/>
    </source>
</evidence>
<name>A0A4Y3UJJ6_9MICO</name>
<evidence type="ECO:0000256" key="6">
    <source>
        <dbReference type="ARBA" id="ARBA00022989"/>
    </source>
</evidence>
<dbReference type="AlphaFoldDB" id="A0A4Y3UJJ6"/>
<feature type="transmembrane region" description="Helical" evidence="8">
    <location>
        <begin position="321"/>
        <end position="341"/>
    </location>
</feature>
<feature type="transmembrane region" description="Helical" evidence="8">
    <location>
        <begin position="419"/>
        <end position="440"/>
    </location>
</feature>
<keyword evidence="3 8" id="KW-0812">Transmembrane</keyword>
<feature type="transmembrane region" description="Helical" evidence="8">
    <location>
        <begin position="353"/>
        <end position="377"/>
    </location>
</feature>
<keyword evidence="4" id="KW-0133">Cell shape</keyword>
<feature type="transmembrane region" description="Helical" evidence="8">
    <location>
        <begin position="88"/>
        <end position="112"/>
    </location>
</feature>
<keyword evidence="10" id="KW-1185">Reference proteome</keyword>
<dbReference type="PANTHER" id="PTHR47019:SF1">
    <property type="entry name" value="LIPID II FLIPPASE MURJ"/>
    <property type="match status" value="1"/>
</dbReference>
<evidence type="ECO:0000256" key="4">
    <source>
        <dbReference type="ARBA" id="ARBA00022960"/>
    </source>
</evidence>
<comment type="caution">
    <text evidence="9">The sequence shown here is derived from an EMBL/GenBank/DDBJ whole genome shotgun (WGS) entry which is preliminary data.</text>
</comment>
<evidence type="ECO:0000256" key="1">
    <source>
        <dbReference type="ARBA" id="ARBA00004651"/>
    </source>
</evidence>
<evidence type="ECO:0000256" key="3">
    <source>
        <dbReference type="ARBA" id="ARBA00022692"/>
    </source>
</evidence>
<feature type="transmembrane region" description="Helical" evidence="8">
    <location>
        <begin position="494"/>
        <end position="518"/>
    </location>
</feature>
<dbReference type="GO" id="GO:0034204">
    <property type="term" value="P:lipid translocation"/>
    <property type="evidence" value="ECO:0007669"/>
    <property type="project" value="TreeGrafter"/>
</dbReference>
<dbReference type="GO" id="GO:0005886">
    <property type="term" value="C:plasma membrane"/>
    <property type="evidence" value="ECO:0007669"/>
    <property type="project" value="UniProtKB-SubCell"/>
</dbReference>
<dbReference type="InterPro" id="IPR004268">
    <property type="entry name" value="MurJ"/>
</dbReference>
<organism evidence="9 10">
    <name type="scientific">Microbacterium lacticum</name>
    <dbReference type="NCBI Taxonomy" id="33885"/>
    <lineage>
        <taxon>Bacteria</taxon>
        <taxon>Bacillati</taxon>
        <taxon>Actinomycetota</taxon>
        <taxon>Actinomycetes</taxon>
        <taxon>Micrococcales</taxon>
        <taxon>Microbacteriaceae</taxon>
        <taxon>Microbacterium</taxon>
    </lineage>
</organism>
<dbReference type="PRINTS" id="PR01806">
    <property type="entry name" value="VIRFACTRMVIN"/>
</dbReference>
<keyword evidence="2" id="KW-1003">Cell membrane</keyword>
<dbReference type="Proteomes" id="UP000319804">
    <property type="component" value="Unassembled WGS sequence"/>
</dbReference>
<dbReference type="InterPro" id="IPR051050">
    <property type="entry name" value="Lipid_II_flippase_MurJ/MviN"/>
</dbReference>
<dbReference type="EMBL" id="VFPS01000003">
    <property type="protein sequence ID" value="TQM97871.1"/>
    <property type="molecule type" value="Genomic_DNA"/>
</dbReference>
<reference evidence="9 10" key="1">
    <citation type="submission" date="2019-06" db="EMBL/GenBank/DDBJ databases">
        <title>Sequencing the genomes of 1000 actinobacteria strains.</title>
        <authorList>
            <person name="Klenk H.-P."/>
        </authorList>
    </citation>
    <scope>NUCLEOTIDE SEQUENCE [LARGE SCALE GENOMIC DNA]</scope>
    <source>
        <strain evidence="9 10">DSM 20427</strain>
    </source>
</reference>
<dbReference type="GO" id="GO:0009252">
    <property type="term" value="P:peptidoglycan biosynthetic process"/>
    <property type="evidence" value="ECO:0007669"/>
    <property type="project" value="UniProtKB-KW"/>
</dbReference>
<feature type="transmembrane region" description="Helical" evidence="8">
    <location>
        <begin position="165"/>
        <end position="183"/>
    </location>
</feature>
<dbReference type="GO" id="GO:0008360">
    <property type="term" value="P:regulation of cell shape"/>
    <property type="evidence" value="ECO:0007669"/>
    <property type="project" value="UniProtKB-KW"/>
</dbReference>
<feature type="transmembrane region" description="Helical" evidence="8">
    <location>
        <begin position="124"/>
        <end position="145"/>
    </location>
</feature>
<feature type="transmembrane region" description="Helical" evidence="8">
    <location>
        <begin position="278"/>
        <end position="300"/>
    </location>
</feature>
<evidence type="ECO:0000313" key="9">
    <source>
        <dbReference type="EMBL" id="TQM97871.1"/>
    </source>
</evidence>
<evidence type="ECO:0000256" key="2">
    <source>
        <dbReference type="ARBA" id="ARBA00022475"/>
    </source>
</evidence>
<dbReference type="PANTHER" id="PTHR47019">
    <property type="entry name" value="LIPID II FLIPPASE MURJ"/>
    <property type="match status" value="1"/>
</dbReference>
<feature type="transmembrane region" description="Helical" evidence="8">
    <location>
        <begin position="461"/>
        <end position="482"/>
    </location>
</feature>
<feature type="transmembrane region" description="Helical" evidence="8">
    <location>
        <begin position="389"/>
        <end position="413"/>
    </location>
</feature>
<accession>A0A4Y3UJJ6</accession>
<dbReference type="RefSeq" id="WP_141379417.1">
    <property type="nucleotide sequence ID" value="NZ_BJNA01000005.1"/>
</dbReference>
<keyword evidence="6 8" id="KW-1133">Transmembrane helix</keyword>
<dbReference type="OrthoDB" id="9786339at2"/>
<protein>
    <submittedName>
        <fullName evidence="9">Putative peptidoglycan lipid II flippase</fullName>
    </submittedName>
</protein>
<dbReference type="Pfam" id="PF03023">
    <property type="entry name" value="MurJ"/>
    <property type="match status" value="1"/>
</dbReference>
<proteinExistence type="predicted"/>
<keyword evidence="7 8" id="KW-0472">Membrane</keyword>
<evidence type="ECO:0000256" key="5">
    <source>
        <dbReference type="ARBA" id="ARBA00022984"/>
    </source>
</evidence>
<dbReference type="NCBIfam" id="TIGR01695">
    <property type="entry name" value="murJ_mviN"/>
    <property type="match status" value="1"/>
</dbReference>
<feature type="transmembrane region" description="Helical" evidence="8">
    <location>
        <begin position="195"/>
        <end position="218"/>
    </location>
</feature>
<comment type="subcellular location">
    <subcellularLocation>
        <location evidence="1">Cell membrane</location>
        <topology evidence="1">Multi-pass membrane protein</topology>
    </subcellularLocation>
</comment>
<evidence type="ECO:0000256" key="8">
    <source>
        <dbReference type="SAM" id="Phobius"/>
    </source>
</evidence>
<feature type="transmembrane region" description="Helical" evidence="8">
    <location>
        <begin position="239"/>
        <end position="258"/>
    </location>
</feature>
<keyword evidence="5" id="KW-0573">Peptidoglycan synthesis</keyword>
<evidence type="ECO:0000256" key="7">
    <source>
        <dbReference type="ARBA" id="ARBA00023136"/>
    </source>
</evidence>
<gene>
    <name evidence="9" type="ORF">FHX68_1872</name>
</gene>